<dbReference type="InterPro" id="IPR011009">
    <property type="entry name" value="Kinase-like_dom_sf"/>
</dbReference>
<organism evidence="4 5">
    <name type="scientific">Neobacillus notoginsengisoli</name>
    <dbReference type="NCBI Taxonomy" id="1578198"/>
    <lineage>
        <taxon>Bacteria</taxon>
        <taxon>Bacillati</taxon>
        <taxon>Bacillota</taxon>
        <taxon>Bacilli</taxon>
        <taxon>Bacillales</taxon>
        <taxon>Bacillaceae</taxon>
        <taxon>Neobacillus</taxon>
    </lineage>
</organism>
<keyword evidence="2" id="KW-0472">Membrane</keyword>
<accession>A0A417YXU5</accession>
<dbReference type="OrthoDB" id="9795390at2"/>
<feature type="domain" description="ABC1 atypical kinase-like" evidence="3">
    <location>
        <begin position="94"/>
        <end position="340"/>
    </location>
</feature>
<sequence length="558" mass="63557">MLTDKMRRLNRYKEIISLLGKYGFGYLVEEVGLTELLSFKDRIKADFERENTLEMGVRLRGLLEELGPTFIKLGQLLSIRSDFLPFDMMKELERLQDNVPAVPLEEIREKIMQELGKPPEEIFHTFNEDYVAAASIGQVYEAVLWTGEKVMVKVQRPGIRKTIYTDLEILMDLSRLLEQNYDWAEQHKVAEIADELGSSIKKELDYLEEARNTETIAFQFENNERIKLPKIYWDFTTSHILTMEKIDGIKISEVPSQVGDQEKKHEIADLLVQSFVTQVLRKGFFHGDPHPGNILYMPETGQLAFIDFGQIGRLSSRMRDETASMMIGLMREDTDMIVKALYRLSDVPADVNENKFYDDVDRISKMVSHVPFGELDLGNTVQELLSTAQEHRIIVPTELTMLGKTLITVEGIISGIDPKLNLLQLAKPYAEELVIERYDPIKIGKRLLKDAEEMTETVAKIPGRVDEVLGQAAEGDLKLKISLSQIDSIFNKIDRISNKVSFSLTLLAFSIVVLGLIIGATFGTDTFLTSIHALEIGFAVAFLMFLWILYSIIRSGRF</sequence>
<name>A0A417YXU5_9BACI</name>
<feature type="transmembrane region" description="Helical" evidence="2">
    <location>
        <begin position="534"/>
        <end position="553"/>
    </location>
</feature>
<feature type="transmembrane region" description="Helical" evidence="2">
    <location>
        <begin position="500"/>
        <end position="522"/>
    </location>
</feature>
<keyword evidence="5" id="KW-1185">Reference proteome</keyword>
<proteinExistence type="inferred from homology"/>
<evidence type="ECO:0000256" key="1">
    <source>
        <dbReference type="ARBA" id="ARBA00009670"/>
    </source>
</evidence>
<comment type="similarity">
    <text evidence="1">Belongs to the protein kinase superfamily. ADCK protein kinase family.</text>
</comment>
<dbReference type="EMBL" id="QWEG01000002">
    <property type="protein sequence ID" value="RHW42569.1"/>
    <property type="molecule type" value="Genomic_DNA"/>
</dbReference>
<dbReference type="Proteomes" id="UP000284416">
    <property type="component" value="Unassembled WGS sequence"/>
</dbReference>
<dbReference type="AlphaFoldDB" id="A0A417YXU5"/>
<dbReference type="InterPro" id="IPR004147">
    <property type="entry name" value="ABC1_dom"/>
</dbReference>
<keyword evidence="4" id="KW-0808">Transferase</keyword>
<dbReference type="Pfam" id="PF03109">
    <property type="entry name" value="ABC1"/>
    <property type="match status" value="1"/>
</dbReference>
<evidence type="ECO:0000313" key="5">
    <source>
        <dbReference type="Proteomes" id="UP000284416"/>
    </source>
</evidence>
<dbReference type="GO" id="GO:0016301">
    <property type="term" value="F:kinase activity"/>
    <property type="evidence" value="ECO:0007669"/>
    <property type="project" value="UniProtKB-KW"/>
</dbReference>
<dbReference type="Gene3D" id="1.10.510.10">
    <property type="entry name" value="Transferase(Phosphotransferase) domain 1"/>
    <property type="match status" value="1"/>
</dbReference>
<gene>
    <name evidence="4" type="ORF">D1B31_02955</name>
</gene>
<evidence type="ECO:0000313" key="4">
    <source>
        <dbReference type="EMBL" id="RHW42569.1"/>
    </source>
</evidence>
<dbReference type="PANTHER" id="PTHR10566">
    <property type="entry name" value="CHAPERONE-ACTIVITY OF BC1 COMPLEX CABC1 -RELATED"/>
    <property type="match status" value="1"/>
</dbReference>
<keyword evidence="2" id="KW-1133">Transmembrane helix</keyword>
<keyword evidence="2" id="KW-0812">Transmembrane</keyword>
<evidence type="ECO:0000259" key="3">
    <source>
        <dbReference type="Pfam" id="PF03109"/>
    </source>
</evidence>
<dbReference type="InterPro" id="IPR050154">
    <property type="entry name" value="UbiB_kinase"/>
</dbReference>
<dbReference type="SUPFAM" id="SSF56112">
    <property type="entry name" value="Protein kinase-like (PK-like)"/>
    <property type="match status" value="1"/>
</dbReference>
<protein>
    <submittedName>
        <fullName evidence="4">AarF/ABC1/UbiB kinase family protein</fullName>
    </submittedName>
</protein>
<evidence type="ECO:0000256" key="2">
    <source>
        <dbReference type="SAM" id="Phobius"/>
    </source>
</evidence>
<dbReference type="CDD" id="cd05121">
    <property type="entry name" value="ABC1_ADCK3-like"/>
    <property type="match status" value="1"/>
</dbReference>
<dbReference type="PANTHER" id="PTHR10566:SF113">
    <property type="entry name" value="PROTEIN ACTIVITY OF BC1 COMPLEX KINASE 7, CHLOROPLASTIC"/>
    <property type="match status" value="1"/>
</dbReference>
<keyword evidence="4" id="KW-0418">Kinase</keyword>
<reference evidence="4 5" key="1">
    <citation type="journal article" date="2017" name="Int. J. Syst. Evol. Microbiol.">
        <title>Bacillus notoginsengisoli sp. nov., a novel bacterium isolated from the rhizosphere of Panax notoginseng.</title>
        <authorList>
            <person name="Zhang M.Y."/>
            <person name="Cheng J."/>
            <person name="Cai Y."/>
            <person name="Zhang T.Y."/>
            <person name="Wu Y.Y."/>
            <person name="Manikprabhu D."/>
            <person name="Li W.J."/>
            <person name="Zhang Y.X."/>
        </authorList>
    </citation>
    <scope>NUCLEOTIDE SEQUENCE [LARGE SCALE GENOMIC DNA]</scope>
    <source>
        <strain evidence="4 5">JCM 30743</strain>
    </source>
</reference>
<comment type="caution">
    <text evidence="4">The sequence shown here is derived from an EMBL/GenBank/DDBJ whole genome shotgun (WGS) entry which is preliminary data.</text>
</comment>